<dbReference type="Gene3D" id="2.60.120.200">
    <property type="match status" value="1"/>
</dbReference>
<dbReference type="SMART" id="SM00276">
    <property type="entry name" value="GLECT"/>
    <property type="match status" value="1"/>
</dbReference>
<dbReference type="EMBL" id="WKFB01000730">
    <property type="protein sequence ID" value="KAF6718491.1"/>
    <property type="molecule type" value="Genomic_DNA"/>
</dbReference>
<keyword evidence="4" id="KW-0963">Cytoplasm</keyword>
<evidence type="ECO:0000256" key="12">
    <source>
        <dbReference type="ARBA" id="ARBA00022782"/>
    </source>
</evidence>
<feature type="compositionally biased region" description="Low complexity" evidence="20">
    <location>
        <begin position="203"/>
        <end position="224"/>
    </location>
</feature>
<dbReference type="GO" id="GO:0045806">
    <property type="term" value="P:negative regulation of endocytosis"/>
    <property type="evidence" value="ECO:0007669"/>
    <property type="project" value="TreeGrafter"/>
</dbReference>
<dbReference type="GO" id="GO:0005615">
    <property type="term" value="C:extracellular space"/>
    <property type="evidence" value="ECO:0007669"/>
    <property type="project" value="TreeGrafter"/>
</dbReference>
<comment type="subcellular location">
    <subcellularLocation>
        <location evidence="2">Cytoplasm</location>
    </subcellularLocation>
    <subcellularLocation>
        <location evidence="1">Nucleus</location>
    </subcellularLocation>
    <subcellularLocation>
        <location evidence="3">Secreted</location>
    </subcellularLocation>
</comment>
<dbReference type="FunFam" id="2.60.120.200:FF:000023">
    <property type="entry name" value="Galectin"/>
    <property type="match status" value="1"/>
</dbReference>
<evidence type="ECO:0000256" key="11">
    <source>
        <dbReference type="ARBA" id="ARBA00022737"/>
    </source>
</evidence>
<keyword evidence="17" id="KW-0508">mRNA splicing</keyword>
<keyword evidence="18" id="KW-0539">Nucleus</keyword>
<dbReference type="GO" id="GO:0005681">
    <property type="term" value="C:spliceosomal complex"/>
    <property type="evidence" value="ECO:0007669"/>
    <property type="project" value="UniProtKB-KW"/>
</dbReference>
<evidence type="ECO:0000256" key="15">
    <source>
        <dbReference type="ARBA" id="ARBA00022990"/>
    </source>
</evidence>
<evidence type="ECO:0000313" key="22">
    <source>
        <dbReference type="EMBL" id="KAF6718491.1"/>
    </source>
</evidence>
<dbReference type="GO" id="GO:2001237">
    <property type="term" value="P:negative regulation of extrinsic apoptotic signaling pathway"/>
    <property type="evidence" value="ECO:0007669"/>
    <property type="project" value="TreeGrafter"/>
</dbReference>
<keyword evidence="10 19" id="KW-0430">Lectin</keyword>
<keyword evidence="12" id="KW-0221">Differentiation</keyword>
<evidence type="ECO:0000256" key="17">
    <source>
        <dbReference type="ARBA" id="ARBA00023187"/>
    </source>
</evidence>
<dbReference type="GO" id="GO:0001772">
    <property type="term" value="C:immunological synapse"/>
    <property type="evidence" value="ECO:0007669"/>
    <property type="project" value="TreeGrafter"/>
</dbReference>
<feature type="region of interest" description="Disordered" evidence="20">
    <location>
        <begin position="47"/>
        <end position="67"/>
    </location>
</feature>
<evidence type="ECO:0000256" key="5">
    <source>
        <dbReference type="ARBA" id="ARBA00022525"/>
    </source>
</evidence>
<keyword evidence="9" id="KW-0747">Spliceosome</keyword>
<name>A0A834F268_ORYME</name>
<sequence>MSRGFSLLCGCGGAHADGRRYVSTSAMLSSPSGGRDGALLCATSGPLTGANERREGGERARGECGAPGRMRPPITLPLLESRCQSGCFKVLERRRTFPESSLERSARLQNAIVSFKLIRACCIRGIMDVSSSSSPQVPTLSADAQCGGCPPSTCTPGSSAWPCLPPSGSSFPAWPAQPAQPAQPAPCWNGQLNAPCWPATQAPPTSVTPSVPNSAPVQAVTPAPSVAPPPTPAPALAVQPSCQPCWPGVQYQPAPPPSGVQYQPAPPPPAPTIQYQPAPPPPAPSIHPTLPGWTAHPGWPYNPGQSGWPGQTPALMPQHWLPPTSGPLSVPYNLNLARGVYDKMMMTILGYVKPNAKMFTVNFLRGNDIAFHINPRFNEGGKQVVVRNHKLGERWGQEERDLKGPFPFASGSTFEMKVLCTPEAFRVAVNNIPMFEFRHRIRELNQIDRINILHDVVLTYINVETLP</sequence>
<dbReference type="CDD" id="cd00070">
    <property type="entry name" value="GLECT"/>
    <property type="match status" value="1"/>
</dbReference>
<evidence type="ECO:0000256" key="2">
    <source>
        <dbReference type="ARBA" id="ARBA00004496"/>
    </source>
</evidence>
<keyword evidence="7" id="KW-0399">Innate immunity</keyword>
<evidence type="ECO:0000256" key="3">
    <source>
        <dbReference type="ARBA" id="ARBA00004613"/>
    </source>
</evidence>
<organism evidence="22 23">
    <name type="scientific">Oryzias melastigma</name>
    <name type="common">Marine medaka</name>
    <dbReference type="NCBI Taxonomy" id="30732"/>
    <lineage>
        <taxon>Eukaryota</taxon>
        <taxon>Metazoa</taxon>
        <taxon>Chordata</taxon>
        <taxon>Craniata</taxon>
        <taxon>Vertebrata</taxon>
        <taxon>Euteleostomi</taxon>
        <taxon>Actinopterygii</taxon>
        <taxon>Neopterygii</taxon>
        <taxon>Teleostei</taxon>
        <taxon>Neoteleostei</taxon>
        <taxon>Acanthomorphata</taxon>
        <taxon>Ovalentaria</taxon>
        <taxon>Atherinomorphae</taxon>
        <taxon>Beloniformes</taxon>
        <taxon>Adrianichthyidae</taxon>
        <taxon>Oryziinae</taxon>
        <taxon>Oryzias</taxon>
    </lineage>
</organism>
<dbReference type="GO" id="GO:0048245">
    <property type="term" value="P:eosinophil chemotaxis"/>
    <property type="evidence" value="ECO:0007669"/>
    <property type="project" value="TreeGrafter"/>
</dbReference>
<comment type="caution">
    <text evidence="22">The sequence shown here is derived from an EMBL/GenBank/DDBJ whole genome shotgun (WGS) entry which is preliminary data.</text>
</comment>
<dbReference type="GO" id="GO:0050918">
    <property type="term" value="P:positive chemotaxis"/>
    <property type="evidence" value="ECO:0007669"/>
    <property type="project" value="TreeGrafter"/>
</dbReference>
<keyword evidence="16" id="KW-1015">Disulfide bond</keyword>
<evidence type="ECO:0000256" key="9">
    <source>
        <dbReference type="ARBA" id="ARBA00022728"/>
    </source>
</evidence>
<dbReference type="GO" id="GO:0043236">
    <property type="term" value="F:laminin binding"/>
    <property type="evidence" value="ECO:0007669"/>
    <property type="project" value="TreeGrafter"/>
</dbReference>
<dbReference type="GO" id="GO:0048246">
    <property type="term" value="P:macrophage chemotaxis"/>
    <property type="evidence" value="ECO:0007669"/>
    <property type="project" value="TreeGrafter"/>
</dbReference>
<evidence type="ECO:0000256" key="10">
    <source>
        <dbReference type="ARBA" id="ARBA00022734"/>
    </source>
</evidence>
<dbReference type="SUPFAM" id="SSF49899">
    <property type="entry name" value="Concanavalin A-like lectins/glucanases"/>
    <property type="match status" value="1"/>
</dbReference>
<evidence type="ECO:0000256" key="1">
    <source>
        <dbReference type="ARBA" id="ARBA00004123"/>
    </source>
</evidence>
<dbReference type="GO" id="GO:0090280">
    <property type="term" value="P:positive regulation of calcium ion import"/>
    <property type="evidence" value="ECO:0007669"/>
    <property type="project" value="TreeGrafter"/>
</dbReference>
<keyword evidence="15" id="KW-0007">Acetylation</keyword>
<feature type="domain" description="Galectin" evidence="21">
    <location>
        <begin position="332"/>
        <end position="464"/>
    </location>
</feature>
<keyword evidence="8" id="KW-0507">mRNA processing</keyword>
<proteinExistence type="predicted"/>
<dbReference type="InterPro" id="IPR013320">
    <property type="entry name" value="ConA-like_dom_sf"/>
</dbReference>
<dbReference type="PANTHER" id="PTHR11346">
    <property type="entry name" value="GALECTIN"/>
    <property type="match status" value="1"/>
</dbReference>
<evidence type="ECO:0000256" key="20">
    <source>
        <dbReference type="SAM" id="MobiDB-lite"/>
    </source>
</evidence>
<evidence type="ECO:0000256" key="19">
    <source>
        <dbReference type="RuleBase" id="RU102079"/>
    </source>
</evidence>
<evidence type="ECO:0000256" key="18">
    <source>
        <dbReference type="ARBA" id="ARBA00023242"/>
    </source>
</evidence>
<dbReference type="GO" id="GO:0002548">
    <property type="term" value="P:monocyte chemotaxis"/>
    <property type="evidence" value="ECO:0007669"/>
    <property type="project" value="TreeGrafter"/>
</dbReference>
<dbReference type="Proteomes" id="UP000646548">
    <property type="component" value="Unassembled WGS sequence"/>
</dbReference>
<feature type="region of interest" description="Disordered" evidence="20">
    <location>
        <begin position="256"/>
        <end position="290"/>
    </location>
</feature>
<evidence type="ECO:0000313" key="23">
    <source>
        <dbReference type="Proteomes" id="UP000646548"/>
    </source>
</evidence>
<feature type="region of interest" description="Disordered" evidence="20">
    <location>
        <begin position="203"/>
        <end position="232"/>
    </location>
</feature>
<evidence type="ECO:0000256" key="16">
    <source>
        <dbReference type="ARBA" id="ARBA00023157"/>
    </source>
</evidence>
<dbReference type="PANTHER" id="PTHR11346:SF26">
    <property type="entry name" value="GALECTIN-3"/>
    <property type="match status" value="1"/>
</dbReference>
<evidence type="ECO:0000259" key="21">
    <source>
        <dbReference type="PROSITE" id="PS51304"/>
    </source>
</evidence>
<dbReference type="InterPro" id="IPR001079">
    <property type="entry name" value="Galectin_CRD"/>
</dbReference>
<feature type="compositionally biased region" description="Pro residues" evidence="20">
    <location>
        <begin position="256"/>
        <end position="285"/>
    </location>
</feature>
<dbReference type="GO" id="GO:0048030">
    <property type="term" value="F:disaccharide binding"/>
    <property type="evidence" value="ECO:0007669"/>
    <property type="project" value="TreeGrafter"/>
</dbReference>
<keyword evidence="6" id="KW-0597">Phosphoprotein</keyword>
<evidence type="ECO:0000256" key="8">
    <source>
        <dbReference type="ARBA" id="ARBA00022664"/>
    </source>
</evidence>
<feature type="compositionally biased region" description="Basic and acidic residues" evidence="20">
    <location>
        <begin position="51"/>
        <end position="62"/>
    </location>
</feature>
<keyword evidence="13" id="KW-0391">Immunity</keyword>
<dbReference type="InterPro" id="IPR044156">
    <property type="entry name" value="Galectin-like"/>
</dbReference>
<reference evidence="22" key="1">
    <citation type="journal article" name="BMC Genomics">
        <title>Long-read sequencing and de novo genome assembly of marine medaka (Oryzias melastigma).</title>
        <authorList>
            <person name="Liang P."/>
            <person name="Saqib H.S.A."/>
            <person name="Ni X."/>
            <person name="Shen Y."/>
        </authorList>
    </citation>
    <scope>NUCLEOTIDE SEQUENCE</scope>
    <source>
        <strain evidence="22">Bigg-433</strain>
    </source>
</reference>
<evidence type="ECO:0000256" key="7">
    <source>
        <dbReference type="ARBA" id="ARBA00022588"/>
    </source>
</evidence>
<gene>
    <name evidence="22" type="ORF">FQA47_023218</name>
</gene>
<keyword evidence="5" id="KW-0964">Secreted</keyword>
<accession>A0A834F268</accession>
<dbReference type="AlphaFoldDB" id="A0A834F268"/>
<dbReference type="PROSITE" id="PS51304">
    <property type="entry name" value="GALECTIN"/>
    <property type="match status" value="1"/>
</dbReference>
<dbReference type="GO" id="GO:0045087">
    <property type="term" value="P:innate immune response"/>
    <property type="evidence" value="ECO:0007669"/>
    <property type="project" value="UniProtKB-KW"/>
</dbReference>
<dbReference type="GO" id="GO:0030154">
    <property type="term" value="P:cell differentiation"/>
    <property type="evidence" value="ECO:0007669"/>
    <property type="project" value="UniProtKB-KW"/>
</dbReference>
<dbReference type="GO" id="GO:0005737">
    <property type="term" value="C:cytoplasm"/>
    <property type="evidence" value="ECO:0007669"/>
    <property type="project" value="UniProtKB-SubCell"/>
</dbReference>
<dbReference type="Pfam" id="PF00337">
    <property type="entry name" value="Gal-bind_lectin"/>
    <property type="match status" value="1"/>
</dbReference>
<dbReference type="GO" id="GO:0030593">
    <property type="term" value="P:neutrophil chemotaxis"/>
    <property type="evidence" value="ECO:0007669"/>
    <property type="project" value="TreeGrafter"/>
</dbReference>
<keyword evidence="14" id="KW-0389">IgE-binding protein</keyword>
<evidence type="ECO:0000256" key="4">
    <source>
        <dbReference type="ARBA" id="ARBA00022490"/>
    </source>
</evidence>
<dbReference type="GO" id="GO:0008380">
    <property type="term" value="P:RNA splicing"/>
    <property type="evidence" value="ECO:0007669"/>
    <property type="project" value="UniProtKB-KW"/>
</dbReference>
<dbReference type="GO" id="GO:0019863">
    <property type="term" value="F:IgE binding"/>
    <property type="evidence" value="ECO:0007669"/>
    <property type="project" value="UniProtKB-KW"/>
</dbReference>
<evidence type="ECO:0000256" key="6">
    <source>
        <dbReference type="ARBA" id="ARBA00022553"/>
    </source>
</evidence>
<evidence type="ECO:0000256" key="14">
    <source>
        <dbReference type="ARBA" id="ARBA00022972"/>
    </source>
</evidence>
<protein>
    <recommendedName>
        <fullName evidence="19">Galectin</fullName>
    </recommendedName>
</protein>
<dbReference type="GO" id="GO:0006397">
    <property type="term" value="P:mRNA processing"/>
    <property type="evidence" value="ECO:0007669"/>
    <property type="project" value="UniProtKB-KW"/>
</dbReference>
<keyword evidence="11" id="KW-0677">Repeat</keyword>
<dbReference type="SMART" id="SM00908">
    <property type="entry name" value="Gal-bind_lectin"/>
    <property type="match status" value="1"/>
</dbReference>
<evidence type="ECO:0000256" key="13">
    <source>
        <dbReference type="ARBA" id="ARBA00022859"/>
    </source>
</evidence>